<comment type="caution">
    <text evidence="1">The sequence shown here is derived from an EMBL/GenBank/DDBJ whole genome shotgun (WGS) entry which is preliminary data.</text>
</comment>
<evidence type="ECO:0000313" key="2">
    <source>
        <dbReference type="Proteomes" id="UP001056120"/>
    </source>
</evidence>
<reference evidence="1 2" key="2">
    <citation type="journal article" date="2022" name="Mol. Ecol. Resour.">
        <title>The genomes of chicory, endive, great burdock and yacon provide insights into Asteraceae paleo-polyploidization history and plant inulin production.</title>
        <authorList>
            <person name="Fan W."/>
            <person name="Wang S."/>
            <person name="Wang H."/>
            <person name="Wang A."/>
            <person name="Jiang F."/>
            <person name="Liu H."/>
            <person name="Zhao H."/>
            <person name="Xu D."/>
            <person name="Zhang Y."/>
        </authorList>
    </citation>
    <scope>NUCLEOTIDE SEQUENCE [LARGE SCALE GENOMIC DNA]</scope>
    <source>
        <strain evidence="2">cv. Yunnan</strain>
        <tissue evidence="1">Leaves</tissue>
    </source>
</reference>
<dbReference type="EMBL" id="CM042036">
    <property type="protein sequence ID" value="KAI3744529.1"/>
    <property type="molecule type" value="Genomic_DNA"/>
</dbReference>
<organism evidence="1 2">
    <name type="scientific">Smallanthus sonchifolius</name>
    <dbReference type="NCBI Taxonomy" id="185202"/>
    <lineage>
        <taxon>Eukaryota</taxon>
        <taxon>Viridiplantae</taxon>
        <taxon>Streptophyta</taxon>
        <taxon>Embryophyta</taxon>
        <taxon>Tracheophyta</taxon>
        <taxon>Spermatophyta</taxon>
        <taxon>Magnoliopsida</taxon>
        <taxon>eudicotyledons</taxon>
        <taxon>Gunneridae</taxon>
        <taxon>Pentapetalae</taxon>
        <taxon>asterids</taxon>
        <taxon>campanulids</taxon>
        <taxon>Asterales</taxon>
        <taxon>Asteraceae</taxon>
        <taxon>Asteroideae</taxon>
        <taxon>Heliantheae alliance</taxon>
        <taxon>Millerieae</taxon>
        <taxon>Smallanthus</taxon>
    </lineage>
</organism>
<reference evidence="2" key="1">
    <citation type="journal article" date="2022" name="Mol. Ecol. Resour.">
        <title>The genomes of chicory, endive, great burdock and yacon provide insights into Asteraceae palaeo-polyploidization history and plant inulin production.</title>
        <authorList>
            <person name="Fan W."/>
            <person name="Wang S."/>
            <person name="Wang H."/>
            <person name="Wang A."/>
            <person name="Jiang F."/>
            <person name="Liu H."/>
            <person name="Zhao H."/>
            <person name="Xu D."/>
            <person name="Zhang Y."/>
        </authorList>
    </citation>
    <scope>NUCLEOTIDE SEQUENCE [LARGE SCALE GENOMIC DNA]</scope>
    <source>
        <strain evidence="2">cv. Yunnan</strain>
    </source>
</reference>
<dbReference type="Proteomes" id="UP001056120">
    <property type="component" value="Linkage Group LG19"/>
</dbReference>
<proteinExistence type="predicted"/>
<gene>
    <name evidence="1" type="ORF">L1987_57612</name>
</gene>
<sequence>MEGPINGGTFYHEVQESKLCVVHCVNTVLLGPFFSEFDLATLASDLDQREQQMMLEGSATTGGDAFWPEESFNVFIDRFQYPDQFIFENFLLLRLE</sequence>
<name>A0ACB9DD28_9ASTR</name>
<protein>
    <submittedName>
        <fullName evidence="1">Uncharacterized protein</fullName>
    </submittedName>
</protein>
<evidence type="ECO:0000313" key="1">
    <source>
        <dbReference type="EMBL" id="KAI3744529.1"/>
    </source>
</evidence>
<accession>A0ACB9DD28</accession>
<keyword evidence="2" id="KW-1185">Reference proteome</keyword>